<feature type="region of interest" description="Disordered" evidence="6">
    <location>
        <begin position="999"/>
        <end position="1086"/>
    </location>
</feature>
<dbReference type="Proteomes" id="UP000289152">
    <property type="component" value="Unassembled WGS sequence"/>
</dbReference>
<reference evidence="10 11" key="1">
    <citation type="submission" date="2016-06" db="EMBL/GenBank/DDBJ databases">
        <title>Evolution of pathogenesis and genome organization in the Tremellales.</title>
        <authorList>
            <person name="Cuomo C."/>
            <person name="Litvintseva A."/>
            <person name="Heitman J."/>
            <person name="Chen Y."/>
            <person name="Sun S."/>
            <person name="Springer D."/>
            <person name="Dromer F."/>
            <person name="Young S."/>
            <person name="Zeng Q."/>
            <person name="Chapman S."/>
            <person name="Gujja S."/>
            <person name="Saif S."/>
            <person name="Birren B."/>
        </authorList>
    </citation>
    <scope>NUCLEOTIDE SEQUENCE [LARGE SCALE GENOMIC DNA]</scope>
    <source>
        <strain evidence="10 11">ATCC 28783</strain>
    </source>
</reference>
<dbReference type="InterPro" id="IPR036322">
    <property type="entry name" value="WD40_repeat_dom_sf"/>
</dbReference>
<evidence type="ECO:0000256" key="4">
    <source>
        <dbReference type="ARBA" id="ARBA00023242"/>
    </source>
</evidence>
<evidence type="ECO:0000256" key="6">
    <source>
        <dbReference type="SAM" id="MobiDB-lite"/>
    </source>
</evidence>
<dbReference type="PANTHER" id="PTHR19932:SF10">
    <property type="entry name" value="WD REPEAT AND HMG-BOX DNA-BINDING PROTEIN 1"/>
    <property type="match status" value="1"/>
</dbReference>
<keyword evidence="2 5" id="KW-0853">WD repeat</keyword>
<feature type="compositionally biased region" description="Acidic residues" evidence="6">
    <location>
        <begin position="1074"/>
        <end position="1086"/>
    </location>
</feature>
<dbReference type="GO" id="GO:0006261">
    <property type="term" value="P:DNA-templated DNA replication"/>
    <property type="evidence" value="ECO:0007669"/>
    <property type="project" value="TreeGrafter"/>
</dbReference>
<dbReference type="AlphaFoldDB" id="A0A4Q1BDK2"/>
<dbReference type="Pfam" id="PF20946">
    <property type="entry name" value="Ctf4_C"/>
    <property type="match status" value="1"/>
</dbReference>
<keyword evidence="4" id="KW-0539">Nucleus</keyword>
<evidence type="ECO:0000256" key="5">
    <source>
        <dbReference type="PROSITE-ProRule" id="PRU00221"/>
    </source>
</evidence>
<dbReference type="OrthoDB" id="427368at2759"/>
<dbReference type="InterPro" id="IPR015943">
    <property type="entry name" value="WD40/YVTN_repeat-like_dom_sf"/>
</dbReference>
<keyword evidence="3" id="KW-0677">Repeat</keyword>
<dbReference type="GO" id="GO:0000278">
    <property type="term" value="P:mitotic cell cycle"/>
    <property type="evidence" value="ECO:0007669"/>
    <property type="project" value="TreeGrafter"/>
</dbReference>
<dbReference type="GO" id="GO:0003682">
    <property type="term" value="F:chromatin binding"/>
    <property type="evidence" value="ECO:0007669"/>
    <property type="project" value="TreeGrafter"/>
</dbReference>
<dbReference type="InParanoid" id="A0A4Q1BDK2"/>
<feature type="repeat" description="WD" evidence="5">
    <location>
        <begin position="138"/>
        <end position="170"/>
    </location>
</feature>
<dbReference type="GO" id="GO:0006281">
    <property type="term" value="P:DNA repair"/>
    <property type="evidence" value="ECO:0007669"/>
    <property type="project" value="TreeGrafter"/>
</dbReference>
<dbReference type="EMBL" id="SDIL01000102">
    <property type="protein sequence ID" value="RXK36307.1"/>
    <property type="molecule type" value="Genomic_DNA"/>
</dbReference>
<dbReference type="InterPro" id="IPR048591">
    <property type="entry name" value="WDHD1/CFT4_hel"/>
</dbReference>
<dbReference type="STRING" id="5217.A0A4Q1BDK2"/>
<feature type="repeat" description="WD" evidence="5">
    <location>
        <begin position="234"/>
        <end position="274"/>
    </location>
</feature>
<evidence type="ECO:0000259" key="8">
    <source>
        <dbReference type="Pfam" id="PF20946"/>
    </source>
</evidence>
<evidence type="ECO:0000256" key="2">
    <source>
        <dbReference type="ARBA" id="ARBA00022574"/>
    </source>
</evidence>
<evidence type="ECO:0000313" key="10">
    <source>
        <dbReference type="EMBL" id="RXK36307.1"/>
    </source>
</evidence>
<evidence type="ECO:0000259" key="7">
    <source>
        <dbReference type="Pfam" id="PF12341"/>
    </source>
</evidence>
<feature type="compositionally biased region" description="Low complexity" evidence="6">
    <location>
        <begin position="1039"/>
        <end position="1061"/>
    </location>
</feature>
<dbReference type="Pfam" id="PF12341">
    <property type="entry name" value="Mcl1_mid"/>
    <property type="match status" value="1"/>
</dbReference>
<dbReference type="Pfam" id="PF24817">
    <property type="entry name" value="WD40_WDHD1_1st"/>
    <property type="match status" value="1"/>
</dbReference>
<feature type="domain" description="WDHD1 first WD40" evidence="9">
    <location>
        <begin position="15"/>
        <end position="303"/>
    </location>
</feature>
<dbReference type="FunCoup" id="A0A4Q1BDK2">
    <property type="interactions" value="384"/>
</dbReference>
<dbReference type="PROSITE" id="PS50082">
    <property type="entry name" value="WD_REPEATS_2"/>
    <property type="match status" value="2"/>
</dbReference>
<gene>
    <name evidence="10" type="ORF">M231_06443</name>
</gene>
<comment type="subcellular location">
    <subcellularLocation>
        <location evidence="1">Nucleus</location>
    </subcellularLocation>
</comment>
<organism evidence="10 11">
    <name type="scientific">Tremella mesenterica</name>
    <name type="common">Jelly fungus</name>
    <dbReference type="NCBI Taxonomy" id="5217"/>
    <lineage>
        <taxon>Eukaryota</taxon>
        <taxon>Fungi</taxon>
        <taxon>Dikarya</taxon>
        <taxon>Basidiomycota</taxon>
        <taxon>Agaricomycotina</taxon>
        <taxon>Tremellomycetes</taxon>
        <taxon>Tremellales</taxon>
        <taxon>Tremellaceae</taxon>
        <taxon>Tremella</taxon>
    </lineage>
</organism>
<evidence type="ECO:0000256" key="1">
    <source>
        <dbReference type="ARBA" id="ARBA00004123"/>
    </source>
</evidence>
<dbReference type="VEuPathDB" id="FungiDB:TREMEDRAFT_28047"/>
<evidence type="ECO:0000313" key="11">
    <source>
        <dbReference type="Proteomes" id="UP000289152"/>
    </source>
</evidence>
<proteinExistence type="predicted"/>
<keyword evidence="11" id="KW-1185">Reference proteome</keyword>
<feature type="domain" description="WDHD1/CFT4 second beta-propeller" evidence="7">
    <location>
        <begin position="390"/>
        <end position="684"/>
    </location>
</feature>
<dbReference type="SMART" id="SM00320">
    <property type="entry name" value="WD40"/>
    <property type="match status" value="6"/>
</dbReference>
<dbReference type="InterPro" id="IPR001680">
    <property type="entry name" value="WD40_rpt"/>
</dbReference>
<feature type="region of interest" description="Disordered" evidence="6">
    <location>
        <begin position="836"/>
        <end position="866"/>
    </location>
</feature>
<dbReference type="Gene3D" id="2.130.10.10">
    <property type="entry name" value="YVTN repeat-like/Quinoprotein amine dehydrogenase"/>
    <property type="match status" value="2"/>
</dbReference>
<comment type="caution">
    <text evidence="10">The sequence shown here is derived from an EMBL/GenBank/DDBJ whole genome shotgun (WGS) entry which is preliminary data.</text>
</comment>
<evidence type="ECO:0000259" key="9">
    <source>
        <dbReference type="Pfam" id="PF24817"/>
    </source>
</evidence>
<accession>A0A4Q1BDK2</accession>
<dbReference type="InterPro" id="IPR057646">
    <property type="entry name" value="WD40_WDHD1_1st"/>
</dbReference>
<feature type="region of interest" description="Disordered" evidence="6">
    <location>
        <begin position="881"/>
        <end position="921"/>
    </location>
</feature>
<dbReference type="SUPFAM" id="SSF50978">
    <property type="entry name" value="WD40 repeat-like"/>
    <property type="match status" value="1"/>
</dbReference>
<feature type="domain" description="WDHD1/CFT4 helical bundle" evidence="8">
    <location>
        <begin position="744"/>
        <end position="837"/>
    </location>
</feature>
<dbReference type="InterPro" id="IPR022100">
    <property type="entry name" value="WDHD1/CFT4_beta-prop_2nd"/>
</dbReference>
<name>A0A4Q1BDK2_TREME</name>
<protein>
    <submittedName>
        <fullName evidence="10">Uncharacterized protein</fullName>
    </submittedName>
</protein>
<dbReference type="PANTHER" id="PTHR19932">
    <property type="entry name" value="WD REPEAT AND HMG-BOX DNA BINDING PROTEIN"/>
    <property type="match status" value="1"/>
</dbReference>
<sequence>MAEASSSNVSSYPCHLEGITRVCFSPDGSTIFTGGADCLVRIHRADDPDAEPGFHDDHTDAVTSLSCSNSYLVTGSVDNIARYFSYPQNEFQGYITRSSGVAIRWVAMDKAGERVAVCSDDLLVKIVHVKDTTRVQLLSDNTKPVRSATWDPSGQYLTAVSCDGKLRIYDTVLSTPACIKIVDNVISSSEPDSAVSAYAAWHPSGAYFAIPLRTHDIGVISKNGWSKQPAFSSSDGHKTPISELAWSPNGRYLASSADQQILVWAEESRQVVARYTNPVGAISGLAFSPKTNLIVFTSLDGTFHRWNEPVPSNLPSPVVTEAAHAKKVDRLLDDDFGDDMDDLEDKGEDLGDDLVDDWIVDDDETYAKEEDEKWGKGRTEVVNVTKAQAAFTPGSTVMKNKKRYLGFNMIGVVDATDLETHHVVNVEFHDKSSRRGYHFQDHHKYSMASIGEQGIIYACPADGDQPSQIYYRPYDSWASQGDWSMGLPLGEEAVCVAAGGPAGSLGQESMGSIIVATSRGFVRFMSSSGIQRYMWRLGEDVVSMVAGKDSVIVVHREGGTSLDGCQNLRYTLMDLNNFEMIQEGRVPLPKKTTLSWIGFTSNDAPTMFDSTGLLSVLDRFRRPGQARWVPLLDTTSLRKEGRKESYWPVGVSATHVSCVILKGNEKEPWFPRPLIQEIELQMPLLGMDNQQGRLEERLVAISHPSLTPLHPYLSTKFGCLSQIPLTNLNSIILSVTRVKLTSSIIRGEVHLGLLRDAVEETPDGEIEYDIKTRSVALDKELLQLVQGACKADNLQRALDLSRLMYLPGTIDAAAKVAAFYHLPGLQERIQSVRLEKERKRTSVKRTRKGLIPPSEHHVSPNNGMVNGKFSEFVPRATSRRTFGGVNRDSTPAQMRGDSYVPETPGQMEDTPQPAPPPTMSLDMDMGSPGEKRKRKVGMEEDEFTAPAKKVEDLSFSSAPKNPFAKKTHGNPFAKVATARPLDAIKSTSFFDRVDDIEASGMTKAKPKKAKENVKPHGQGKQTTLFHTGMEKRPALPHKTSSTESESMMSDTPRLPLPTTLTAGVLEESQLQDTLTDETPSESIDID</sequence>
<evidence type="ECO:0000256" key="3">
    <source>
        <dbReference type="ARBA" id="ARBA00022737"/>
    </source>
</evidence>
<dbReference type="GO" id="GO:0043596">
    <property type="term" value="C:nuclear replication fork"/>
    <property type="evidence" value="ECO:0007669"/>
    <property type="project" value="TreeGrafter"/>
</dbReference>